<evidence type="ECO:0000313" key="2">
    <source>
        <dbReference type="Proteomes" id="UP000054279"/>
    </source>
</evidence>
<dbReference type="SUPFAM" id="SSF48264">
    <property type="entry name" value="Cytochrome P450"/>
    <property type="match status" value="1"/>
</dbReference>
<dbReference type="EMBL" id="KN837393">
    <property type="protein sequence ID" value="KIJ25907.1"/>
    <property type="molecule type" value="Genomic_DNA"/>
</dbReference>
<organism evidence="1 2">
    <name type="scientific">Sphaerobolus stellatus (strain SS14)</name>
    <dbReference type="NCBI Taxonomy" id="990650"/>
    <lineage>
        <taxon>Eukaryota</taxon>
        <taxon>Fungi</taxon>
        <taxon>Dikarya</taxon>
        <taxon>Basidiomycota</taxon>
        <taxon>Agaricomycotina</taxon>
        <taxon>Agaricomycetes</taxon>
        <taxon>Phallomycetidae</taxon>
        <taxon>Geastrales</taxon>
        <taxon>Sphaerobolaceae</taxon>
        <taxon>Sphaerobolus</taxon>
    </lineage>
</organism>
<dbReference type="GO" id="GO:0005506">
    <property type="term" value="F:iron ion binding"/>
    <property type="evidence" value="ECO:0007669"/>
    <property type="project" value="InterPro"/>
</dbReference>
<proteinExistence type="predicted"/>
<dbReference type="Proteomes" id="UP000054279">
    <property type="component" value="Unassembled WGS sequence"/>
</dbReference>
<dbReference type="AlphaFoldDB" id="A0A0C9UA39"/>
<dbReference type="Gene3D" id="1.10.630.10">
    <property type="entry name" value="Cytochrome P450"/>
    <property type="match status" value="1"/>
</dbReference>
<reference evidence="1 2" key="1">
    <citation type="submission" date="2014-06" db="EMBL/GenBank/DDBJ databases">
        <title>Evolutionary Origins and Diversification of the Mycorrhizal Mutualists.</title>
        <authorList>
            <consortium name="DOE Joint Genome Institute"/>
            <consortium name="Mycorrhizal Genomics Consortium"/>
            <person name="Kohler A."/>
            <person name="Kuo A."/>
            <person name="Nagy L.G."/>
            <person name="Floudas D."/>
            <person name="Copeland A."/>
            <person name="Barry K.W."/>
            <person name="Cichocki N."/>
            <person name="Veneault-Fourrey C."/>
            <person name="LaButti K."/>
            <person name="Lindquist E.A."/>
            <person name="Lipzen A."/>
            <person name="Lundell T."/>
            <person name="Morin E."/>
            <person name="Murat C."/>
            <person name="Riley R."/>
            <person name="Ohm R."/>
            <person name="Sun H."/>
            <person name="Tunlid A."/>
            <person name="Henrissat B."/>
            <person name="Grigoriev I.V."/>
            <person name="Hibbett D.S."/>
            <person name="Martin F."/>
        </authorList>
    </citation>
    <scope>NUCLEOTIDE SEQUENCE [LARGE SCALE GENOMIC DNA]</scope>
    <source>
        <strain evidence="1 2">SS14</strain>
    </source>
</reference>
<accession>A0A0C9UA39</accession>
<evidence type="ECO:0008006" key="3">
    <source>
        <dbReference type="Google" id="ProtNLM"/>
    </source>
</evidence>
<dbReference type="GO" id="GO:0020037">
    <property type="term" value="F:heme binding"/>
    <property type="evidence" value="ECO:0007669"/>
    <property type="project" value="InterPro"/>
</dbReference>
<protein>
    <recommendedName>
        <fullName evidence="3">Cytochrome P450</fullName>
    </recommendedName>
</protein>
<dbReference type="GO" id="GO:0016705">
    <property type="term" value="F:oxidoreductase activity, acting on paired donors, with incorporation or reduction of molecular oxygen"/>
    <property type="evidence" value="ECO:0007669"/>
    <property type="project" value="InterPro"/>
</dbReference>
<dbReference type="InterPro" id="IPR001128">
    <property type="entry name" value="Cyt_P450"/>
</dbReference>
<evidence type="ECO:0000313" key="1">
    <source>
        <dbReference type="EMBL" id="KIJ25907.1"/>
    </source>
</evidence>
<dbReference type="Pfam" id="PF00067">
    <property type="entry name" value="p450"/>
    <property type="match status" value="1"/>
</dbReference>
<dbReference type="HOGENOM" id="CLU_1939476_0_0_1"/>
<gene>
    <name evidence="1" type="ORF">M422DRAFT_273095</name>
</gene>
<name>A0A0C9UA39_SPHS4</name>
<dbReference type="InterPro" id="IPR036396">
    <property type="entry name" value="Cyt_P450_sf"/>
</dbReference>
<keyword evidence="2" id="KW-1185">Reference proteome</keyword>
<sequence length="130" mass="14749">MDIVCHLPFGKSIQVLKEACKVMMHKCINADNDVHIRDLASYLLAPDPKTEKKIPIEDLENDAIVAVQGGSDNTSTALVVIFYFLMVHRYYFDALRKELNVMFPNPTAVLDPSTLMGIRKLGKNWRLMAR</sequence>
<dbReference type="GO" id="GO:0004497">
    <property type="term" value="F:monooxygenase activity"/>
    <property type="evidence" value="ECO:0007669"/>
    <property type="project" value="InterPro"/>
</dbReference>
<dbReference type="OrthoDB" id="6692864at2759"/>